<sequence>MKTKHYIQLLVTDEQKAYARQLVEHSLAHHQVANVWDRAADKRNQTRLLRFTGTLGEIVFADLYALPRPIRSFGAVNGQDWGQDFILKTGTHSFSLDIKSMKRMTGILNEDYVLNIPASQLHKPNSRTTHYFCLSFHQSKTHQTIVSLLGFIDKNEVESKQIGNFYSAGTQRTRRDGTVFTFQENTYEISFKDIHPLIPTDRIRAMEGFRLCQLRRPPLEIR</sequence>
<comment type="caution">
    <text evidence="1">The sequence shown here is derived from an EMBL/GenBank/DDBJ whole genome shotgun (WGS) entry which is preliminary data.</text>
</comment>
<name>A0A4R4KDW9_9BACT</name>
<accession>A0A4R4KDW9</accession>
<proteinExistence type="predicted"/>
<dbReference type="RefSeq" id="WP_132118325.1">
    <property type="nucleotide sequence ID" value="NZ_SMJU01000007.1"/>
</dbReference>
<organism evidence="1 2">
    <name type="scientific">Arundinibacter roseus</name>
    <dbReference type="NCBI Taxonomy" id="2070510"/>
    <lineage>
        <taxon>Bacteria</taxon>
        <taxon>Pseudomonadati</taxon>
        <taxon>Bacteroidota</taxon>
        <taxon>Cytophagia</taxon>
        <taxon>Cytophagales</taxon>
        <taxon>Spirosomataceae</taxon>
        <taxon>Arundinibacter</taxon>
    </lineage>
</organism>
<evidence type="ECO:0000313" key="1">
    <source>
        <dbReference type="EMBL" id="TDB64609.1"/>
    </source>
</evidence>
<keyword evidence="2" id="KW-1185">Reference proteome</keyword>
<evidence type="ECO:0000313" key="2">
    <source>
        <dbReference type="Proteomes" id="UP000295706"/>
    </source>
</evidence>
<dbReference type="OrthoDB" id="940985at2"/>
<protein>
    <submittedName>
        <fullName evidence="1">Uncharacterized protein</fullName>
    </submittedName>
</protein>
<reference evidence="1 2" key="1">
    <citation type="submission" date="2019-02" db="EMBL/GenBank/DDBJ databases">
        <title>Arundinibacter roseus gen. nov., sp. nov., a new member of the family Cytophagaceae.</title>
        <authorList>
            <person name="Szuroczki S."/>
            <person name="Khayer B."/>
            <person name="Sproer C."/>
            <person name="Toumi M."/>
            <person name="Szabo A."/>
            <person name="Felfoldi T."/>
            <person name="Schumann P."/>
            <person name="Toth E."/>
        </authorList>
    </citation>
    <scope>NUCLEOTIDE SEQUENCE [LARGE SCALE GENOMIC DNA]</scope>
    <source>
        <strain evidence="1 2">DMA-k-7a</strain>
    </source>
</reference>
<dbReference type="Proteomes" id="UP000295706">
    <property type="component" value="Unassembled WGS sequence"/>
</dbReference>
<gene>
    <name evidence="1" type="ORF">EZE20_13135</name>
</gene>
<dbReference type="AlphaFoldDB" id="A0A4R4KDW9"/>
<dbReference type="EMBL" id="SMJU01000007">
    <property type="protein sequence ID" value="TDB64609.1"/>
    <property type="molecule type" value="Genomic_DNA"/>
</dbReference>